<dbReference type="EMBL" id="FRCS01000001">
    <property type="protein sequence ID" value="SHM45294.1"/>
    <property type="molecule type" value="Genomic_DNA"/>
</dbReference>
<dbReference type="AlphaFoldDB" id="A0A1M7IWW2"/>
<name>A0A1M7IWW2_9ACTN</name>
<dbReference type="RefSeq" id="WP_073251159.1">
    <property type="nucleotide sequence ID" value="NZ_FRCS01000001.1"/>
</dbReference>
<accession>A0A1M7IWW2</accession>
<evidence type="ECO:0000313" key="3">
    <source>
        <dbReference type="Proteomes" id="UP000184440"/>
    </source>
</evidence>
<reference evidence="2 3" key="1">
    <citation type="submission" date="2016-11" db="EMBL/GenBank/DDBJ databases">
        <authorList>
            <person name="Jaros S."/>
            <person name="Januszkiewicz K."/>
            <person name="Wedrychowicz H."/>
        </authorList>
    </citation>
    <scope>NUCLEOTIDE SEQUENCE [LARGE SCALE GENOMIC DNA]</scope>
    <source>
        <strain evidence="2 3">DSM 46144</strain>
    </source>
</reference>
<gene>
    <name evidence="2" type="ORF">SAMN05443668_101618</name>
</gene>
<dbReference type="STRING" id="134849.SAMN05443668_101618"/>
<sequence length="139" mass="15458">MEIWTIEVLDGRFSADVWFASHREYLIEAAVTHGAKDWRWVRRDWGLVLEVEFDDVDDWLRFRATPAVKAALDAVPDPVNGLFIYLGPGGSSGQRSRRRPKPRPAAGAAEIPVPPEPPLRAAPETHLRPPANALRTASA</sequence>
<evidence type="ECO:0000313" key="2">
    <source>
        <dbReference type="EMBL" id="SHM45294.1"/>
    </source>
</evidence>
<organism evidence="2 3">
    <name type="scientific">Cryptosporangium aurantiacum</name>
    <dbReference type="NCBI Taxonomy" id="134849"/>
    <lineage>
        <taxon>Bacteria</taxon>
        <taxon>Bacillati</taxon>
        <taxon>Actinomycetota</taxon>
        <taxon>Actinomycetes</taxon>
        <taxon>Cryptosporangiales</taxon>
        <taxon>Cryptosporangiaceae</taxon>
        <taxon>Cryptosporangium</taxon>
    </lineage>
</organism>
<evidence type="ECO:0000256" key="1">
    <source>
        <dbReference type="SAM" id="MobiDB-lite"/>
    </source>
</evidence>
<proteinExistence type="predicted"/>
<dbReference type="Proteomes" id="UP000184440">
    <property type="component" value="Unassembled WGS sequence"/>
</dbReference>
<protein>
    <submittedName>
        <fullName evidence="2">Uncharacterized protein</fullName>
    </submittedName>
</protein>
<feature type="region of interest" description="Disordered" evidence="1">
    <location>
        <begin position="86"/>
        <end position="139"/>
    </location>
</feature>
<keyword evidence="3" id="KW-1185">Reference proteome</keyword>